<dbReference type="OMA" id="FNINFRT"/>
<name>A0A8R1Y471_ONCVO</name>
<organism evidence="3 4">
    <name type="scientific">Onchocerca volvulus</name>
    <dbReference type="NCBI Taxonomy" id="6282"/>
    <lineage>
        <taxon>Eukaryota</taxon>
        <taxon>Metazoa</taxon>
        <taxon>Ecdysozoa</taxon>
        <taxon>Nematoda</taxon>
        <taxon>Chromadorea</taxon>
        <taxon>Rhabditida</taxon>
        <taxon>Spirurina</taxon>
        <taxon>Spiruromorpha</taxon>
        <taxon>Filarioidea</taxon>
        <taxon>Onchocercidae</taxon>
        <taxon>Onchocerca</taxon>
    </lineage>
</organism>
<dbReference type="EMBL" id="CMVM020000305">
    <property type="status" value="NOT_ANNOTATED_CDS"/>
    <property type="molecule type" value="Genomic_DNA"/>
</dbReference>
<accession>A0A8R1Y471</accession>
<evidence type="ECO:0000313" key="4">
    <source>
        <dbReference type="Proteomes" id="UP000024404"/>
    </source>
</evidence>
<keyword evidence="4" id="KW-1185">Reference proteome</keyword>
<feature type="compositionally biased region" description="Basic and acidic residues" evidence="2">
    <location>
        <begin position="1"/>
        <end position="10"/>
    </location>
</feature>
<feature type="region of interest" description="Disordered" evidence="2">
    <location>
        <begin position="1"/>
        <end position="21"/>
    </location>
</feature>
<proteinExistence type="predicted"/>
<evidence type="ECO:0000256" key="2">
    <source>
        <dbReference type="SAM" id="MobiDB-lite"/>
    </source>
</evidence>
<keyword evidence="1" id="KW-0175">Coiled coil</keyword>
<reference evidence="4" key="1">
    <citation type="submission" date="2013-10" db="EMBL/GenBank/DDBJ databases">
        <title>Genome sequencing of Onchocerca volvulus.</title>
        <authorList>
            <person name="Cotton J."/>
            <person name="Tsai J."/>
            <person name="Stanley E."/>
            <person name="Tracey A."/>
            <person name="Holroyd N."/>
            <person name="Lustigman S."/>
            <person name="Berriman M."/>
        </authorList>
    </citation>
    <scope>NUCLEOTIDE SEQUENCE</scope>
</reference>
<dbReference type="Proteomes" id="UP000024404">
    <property type="component" value="Unassembled WGS sequence"/>
</dbReference>
<dbReference type="EnsemblMetazoa" id="OVOC9918.1">
    <property type="protein sequence ID" value="OVOC9918.1"/>
    <property type="gene ID" value="WBGene00246727"/>
</dbReference>
<evidence type="ECO:0000256" key="1">
    <source>
        <dbReference type="SAM" id="Coils"/>
    </source>
</evidence>
<protein>
    <submittedName>
        <fullName evidence="3">Uncharacterized protein</fullName>
    </submittedName>
</protein>
<feature type="coiled-coil region" evidence="1">
    <location>
        <begin position="693"/>
        <end position="720"/>
    </location>
</feature>
<reference evidence="3" key="2">
    <citation type="submission" date="2022-06" db="UniProtKB">
        <authorList>
            <consortium name="EnsemblMetazoa"/>
        </authorList>
    </citation>
    <scope>IDENTIFICATION</scope>
</reference>
<evidence type="ECO:0000313" key="3">
    <source>
        <dbReference type="EnsemblMetazoa" id="OVOC9918.1"/>
    </source>
</evidence>
<dbReference type="AlphaFoldDB" id="A0A8R1Y471"/>
<sequence length="812" mass="90999">MEKREKERRSSILKPQQPGNVDNIELSTTITTTVKRRVSFNTVRTVQEFDVEHSKIIHSPHHEPMKLYDTTSSDGLASEQLSASESNDGYAARMNTNKLERTVENFIPVTTSTPLLRSRDLNDSCDNSNHGDEDTYNAVVVGCHHSAQNHNTTGGEETIDALGHISENEKLDVLEVESMDMSDSNNPSPVATDVTRKLFRQSAVLRPFMTTPNQQSSVVDETLASNATRLIFKAVENNKCQNETTNEEMDNEKLSVTHSYIGTDDMDISFDNGQVSEVPVDAPFKQLSVTSDVVDELTNILFETNNAEKRAEELDCKENSKSIVMVDNTQISSSVPSNMESVAPQVNGSASIVCDPSVKSVNSTDEDANFADNIALELSSQLNRQHISNEFLSSVRKTALDSPAVLPKKKIRLFSPKVILPPKTRTLLFGSPKVGAAKIASSPAVCSSDKTDSLNMSETTASTAKSTDKVLTEIKHRLRRSLNNSGIFTLTELSAADDDNVGMLYDIPMPEPIFHSNELNNQGLTSESINNEIQTAVEQSYVESSSLSSRRSEILTAALGNDSSFLTNRVDTVGFNINFRTIPCLRIKRNEQPQIVELKQLATTNLQKRIAEVVDRCKDLISTQLPNCDNRKIAECIRTLNPRKLSKKEAIWFDVCYLMAQREWFVLRAKLAKLTSEKLDELLFETKAGSDQRKQLAQSVKDYEQKRDEVIQHYAELKSLDEAVDSEVQNEMKLDELKHARRAGRLEIMQKKLELKKKQGALLEALLKEYETTKAMQAQMVKKTAQRAEFLRKYDEDIIAYRDLLAEKEQKE</sequence>